<protein>
    <submittedName>
        <fullName evidence="2">Putative Fe-S protein</fullName>
    </submittedName>
</protein>
<accession>A0A0P7GAF3</accession>
<dbReference type="EMBL" id="LGUC01000001">
    <property type="protein sequence ID" value="KPN30391.1"/>
    <property type="molecule type" value="Genomic_DNA"/>
</dbReference>
<dbReference type="AlphaFoldDB" id="A0A0P7GAF3"/>
<dbReference type="STRING" id="699431.SY89_01120"/>
<dbReference type="Pfam" id="PF03473">
    <property type="entry name" value="MOSC"/>
    <property type="match status" value="1"/>
</dbReference>
<dbReference type="OrthoDB" id="211216at2157"/>
<dbReference type="SUPFAM" id="SSF50800">
    <property type="entry name" value="PK beta-barrel domain-like"/>
    <property type="match status" value="1"/>
</dbReference>
<evidence type="ECO:0000259" key="1">
    <source>
        <dbReference type="PROSITE" id="PS51340"/>
    </source>
</evidence>
<keyword evidence="3" id="KW-1185">Reference proteome</keyword>
<dbReference type="InterPro" id="IPR005302">
    <property type="entry name" value="MoCF_Sase_C"/>
</dbReference>
<feature type="domain" description="MOSC" evidence="1">
    <location>
        <begin position="98"/>
        <end position="266"/>
    </location>
</feature>
<dbReference type="InterPro" id="IPR005303">
    <property type="entry name" value="MOCOS_middle"/>
</dbReference>
<dbReference type="GO" id="GO:0003824">
    <property type="term" value="F:catalytic activity"/>
    <property type="evidence" value="ECO:0007669"/>
    <property type="project" value="InterPro"/>
</dbReference>
<dbReference type="PATRIC" id="fig|699431.3.peg.1147"/>
<organism evidence="2 3">
    <name type="scientific">Halolamina pelagica</name>
    <dbReference type="NCBI Taxonomy" id="699431"/>
    <lineage>
        <taxon>Archaea</taxon>
        <taxon>Methanobacteriati</taxon>
        <taxon>Methanobacteriota</taxon>
        <taxon>Stenosarchaea group</taxon>
        <taxon>Halobacteria</taxon>
        <taxon>Halobacteriales</taxon>
        <taxon>Haloferacaceae</taxon>
    </lineage>
</organism>
<evidence type="ECO:0000313" key="2">
    <source>
        <dbReference type="EMBL" id="KPN30391.1"/>
    </source>
</evidence>
<reference evidence="3" key="1">
    <citation type="submission" date="2013-11" db="EMBL/GenBank/DDBJ databases">
        <authorList>
            <person name="Hoang H.T."/>
            <person name="Killian M.L."/>
            <person name="Madson D.M."/>
            <person name="Arruda P.H.E."/>
            <person name="Sun D."/>
            <person name="Schwartz K.J."/>
            <person name="Yoon K."/>
        </authorList>
    </citation>
    <scope>NUCLEOTIDE SEQUENCE [LARGE SCALE GENOMIC DNA]</scope>
    <source>
        <strain evidence="3">CDK2</strain>
    </source>
</reference>
<comment type="caution">
    <text evidence="2">The sequence shown here is derived from an EMBL/GenBank/DDBJ whole genome shotgun (WGS) entry which is preliminary data.</text>
</comment>
<dbReference type="GO" id="GO:0030170">
    <property type="term" value="F:pyridoxal phosphate binding"/>
    <property type="evidence" value="ECO:0007669"/>
    <property type="project" value="InterPro"/>
</dbReference>
<evidence type="ECO:0000313" key="3">
    <source>
        <dbReference type="Proteomes" id="UP000050535"/>
    </source>
</evidence>
<sequence>MASLDRIRIYPVKGLDATEVEATDVLAGGTLAGDREFALFDADTGPDETDGNPHDNGVFNAKHSDLFHRLDTEYDPASTTLTVETDATRRVFELDTEREAASAWFSDVFDHGLTLRRDDSRGFVDRRTMGPSVVSTATLETVASWFDGMAVENARGRLRANLEVSGVPAFWEDQFVGDDAPAFEVGGVRVEGVTPCARCVVPERDPETGEPTAEFRERFLEKREETFPDWAEENAFDHFYTLMLIAQVPEHDRGRTLTVGDAVELVD</sequence>
<dbReference type="PROSITE" id="PS51340">
    <property type="entry name" value="MOSC"/>
    <property type="match status" value="1"/>
</dbReference>
<dbReference type="InterPro" id="IPR011037">
    <property type="entry name" value="Pyrv_Knase-like_insert_dom_sf"/>
</dbReference>
<proteinExistence type="predicted"/>
<dbReference type="Proteomes" id="UP000050535">
    <property type="component" value="Unassembled WGS sequence"/>
</dbReference>
<gene>
    <name evidence="2" type="ORF">SY89_01120</name>
</gene>
<dbReference type="RefSeq" id="WP_054583379.1">
    <property type="nucleotide sequence ID" value="NZ_LGUC01000001.1"/>
</dbReference>
<name>A0A0P7GAF3_9EURY</name>
<dbReference type="Pfam" id="PF03476">
    <property type="entry name" value="MOSC_N"/>
    <property type="match status" value="1"/>
</dbReference>
<dbReference type="GO" id="GO:0030151">
    <property type="term" value="F:molybdenum ion binding"/>
    <property type="evidence" value="ECO:0007669"/>
    <property type="project" value="InterPro"/>
</dbReference>